<dbReference type="RefSeq" id="YP_009518931.1">
    <property type="nucleotide sequence ID" value="NC_039520.1"/>
</dbReference>
<organism evidence="1">
    <name type="scientific">Boodleopsis pusilla</name>
    <dbReference type="NCBI Taxonomy" id="381415"/>
    <lineage>
        <taxon>Eukaryota</taxon>
        <taxon>Viridiplantae</taxon>
        <taxon>Chlorophyta</taxon>
        <taxon>core chlorophytes</taxon>
        <taxon>Ulvophyceae</taxon>
        <taxon>TCBD clade</taxon>
        <taxon>Bryopsidales</taxon>
        <taxon>Halimedineae</taxon>
        <taxon>Halimedaceae</taxon>
        <taxon>Rhipileae</taxon>
        <taxon>Boodleopsis</taxon>
    </lineage>
</organism>
<dbReference type="GeneID" id="38278633"/>
<dbReference type="AlphaFoldDB" id="A0A386AZJ0"/>
<accession>A0A386AZJ0</accession>
<proteinExistence type="predicted"/>
<name>A0A386AZJ0_9CHLO</name>
<reference evidence="1" key="1">
    <citation type="submission" date="2018-07" db="EMBL/GenBank/DDBJ databases">
        <authorList>
            <person name="Quirk P.G."/>
            <person name="Krulwich T.A."/>
        </authorList>
    </citation>
    <scope>NUCLEOTIDE SEQUENCE</scope>
</reference>
<sequence>MKLLWTLTLYWREGNYPLPYTLFILWLNLLMKLCTIEMEKKDKQNFCPYFLTKTLGWGWMLLIGGSVHGLQRNFGHHQQHQESRQSLGSIEIVVKTVSLNVLPMFLQMNLLLQQSFLKTYADPN</sequence>
<evidence type="ECO:0000313" key="1">
    <source>
        <dbReference type="EMBL" id="AYC64859.1"/>
    </source>
</evidence>
<protein>
    <submittedName>
        <fullName evidence="1">Uncharacterized protein</fullName>
    </submittedName>
</protein>
<keyword evidence="1" id="KW-0150">Chloroplast</keyword>
<dbReference type="EMBL" id="MH591103">
    <property type="protein sequence ID" value="AYC64859.1"/>
    <property type="molecule type" value="Genomic_DNA"/>
</dbReference>
<reference evidence="1" key="2">
    <citation type="journal article" date="2019" name="Mol. Phylogenet. Evol.">
        <title>Reassessment of the classification of bryopsidales (chlorophyta) based on chloroplast phylogenomic analyses.</title>
        <authorList>
            <person name="Cremen M.C."/>
            <person name="Leliaert F."/>
            <person name="West J."/>
            <person name="Lam D.W."/>
            <person name="Shimada S."/>
            <person name="Lopez-Bautista J.M."/>
            <person name="Verbruggen H."/>
        </authorList>
    </citation>
    <scope>NUCLEOTIDE SEQUENCE</scope>
</reference>
<geneLocation type="chloroplast" evidence="1"/>
<gene>
    <name evidence="1" type="primary">orf124</name>
</gene>
<keyword evidence="1" id="KW-0934">Plastid</keyword>